<feature type="chain" id="PRO_5012873869" evidence="2">
    <location>
        <begin position="38"/>
        <end position="296"/>
    </location>
</feature>
<feature type="compositionally biased region" description="Low complexity" evidence="1">
    <location>
        <begin position="38"/>
        <end position="67"/>
    </location>
</feature>
<feature type="signal peptide" evidence="2">
    <location>
        <begin position="1"/>
        <end position="37"/>
    </location>
</feature>
<organism evidence="3 4">
    <name type="scientific">Deinococcus indicus</name>
    <dbReference type="NCBI Taxonomy" id="223556"/>
    <lineage>
        <taxon>Bacteria</taxon>
        <taxon>Thermotogati</taxon>
        <taxon>Deinococcota</taxon>
        <taxon>Deinococci</taxon>
        <taxon>Deinococcales</taxon>
        <taxon>Deinococcaceae</taxon>
        <taxon>Deinococcus</taxon>
    </lineage>
</organism>
<accession>A0A246BFM7</accession>
<proteinExistence type="predicted"/>
<evidence type="ECO:0000313" key="3">
    <source>
        <dbReference type="EMBL" id="OWL93994.1"/>
    </source>
</evidence>
<comment type="caution">
    <text evidence="3">The sequence shown here is derived from an EMBL/GenBank/DDBJ whole genome shotgun (WGS) entry which is preliminary data.</text>
</comment>
<feature type="region of interest" description="Disordered" evidence="1">
    <location>
        <begin position="38"/>
        <end position="69"/>
    </location>
</feature>
<name>A0A246BFM7_9DEIO</name>
<keyword evidence="2" id="KW-0732">Signal</keyword>
<evidence type="ECO:0000313" key="4">
    <source>
        <dbReference type="Proteomes" id="UP000197208"/>
    </source>
</evidence>
<dbReference type="EMBL" id="NHMK01000030">
    <property type="protein sequence ID" value="OWL93994.1"/>
    <property type="molecule type" value="Genomic_DNA"/>
</dbReference>
<evidence type="ECO:0000256" key="1">
    <source>
        <dbReference type="SAM" id="MobiDB-lite"/>
    </source>
</evidence>
<dbReference type="AlphaFoldDB" id="A0A246BFM7"/>
<protein>
    <submittedName>
        <fullName evidence="3">Uncharacterized protein</fullName>
    </submittedName>
</protein>
<dbReference type="Proteomes" id="UP000197208">
    <property type="component" value="Unassembled WGS sequence"/>
</dbReference>
<keyword evidence="4" id="KW-1185">Reference proteome</keyword>
<reference evidence="3 4" key="1">
    <citation type="submission" date="2017-05" db="EMBL/GenBank/DDBJ databases">
        <title>De novo genome assembly of Deniococcus indicus strain DR1.</title>
        <authorList>
            <person name="Chauhan D."/>
            <person name="Yennamalli R.M."/>
            <person name="Priyadarshini R."/>
        </authorList>
    </citation>
    <scope>NUCLEOTIDE SEQUENCE [LARGE SCALE GENOMIC DNA]</scope>
    <source>
        <strain evidence="3 4">DR1</strain>
    </source>
</reference>
<gene>
    <name evidence="3" type="ORF">CBQ26_18225</name>
</gene>
<evidence type="ECO:0000256" key="2">
    <source>
        <dbReference type="SAM" id="SignalP"/>
    </source>
</evidence>
<sequence length="296" mass="28897">MRVMRSTSAAAARSGRLPRAAGTLTLLGALLAPVASAQTAPPQTAPAQTAPAQTNPAQTTPAQAAPAKGSVSAATDRAVSALAIEVSGVAKGRIVGCPAALKLSANAVCVYSQSAAGTLRPLVKGRLGARASGDWKSSGKSSVLLAAPAGGKASAFVLLNPMSDTETLVVVDTLKAAPAPAASAAPKATPPAGVVRGQPYVLGSDLVGVVKVTSLGGGKYRLSTDDDGLLTVTVGAKSAQAAGGAVELPLAPATDGRNLIFPLAGLRALGCTVTPAGSNLTVACGPDSVGLKPIVF</sequence>